<proteinExistence type="inferred from homology"/>
<dbReference type="GO" id="GO:0030254">
    <property type="term" value="P:protein secretion by the type III secretion system"/>
    <property type="evidence" value="ECO:0007669"/>
    <property type="project" value="InterPro"/>
</dbReference>
<name>A0A0S2SIE5_9GAMM</name>
<dbReference type="RefSeq" id="WP_060585686.1">
    <property type="nucleotide sequence ID" value="NZ_CP013067.1"/>
</dbReference>
<dbReference type="PRINTS" id="PR00956">
    <property type="entry name" value="FLGMOTORFLIN"/>
</dbReference>
<protein>
    <submittedName>
        <fullName evidence="3">Type III secretion inner membrane protein (YscQ, homologous to flagellar export components)</fullName>
    </submittedName>
</protein>
<dbReference type="KEGG" id="asr:WL1483_2059"/>
<dbReference type="GO" id="GO:0050918">
    <property type="term" value="P:positive chemotaxis"/>
    <property type="evidence" value="ECO:0007669"/>
    <property type="project" value="TreeGrafter"/>
</dbReference>
<evidence type="ECO:0000313" key="4">
    <source>
        <dbReference type="Proteomes" id="UP000058114"/>
    </source>
</evidence>
<dbReference type="SUPFAM" id="SSF101801">
    <property type="entry name" value="Surface presentation of antigens (SPOA)"/>
    <property type="match status" value="1"/>
</dbReference>
<dbReference type="InterPro" id="IPR013385">
    <property type="entry name" value="T3SS_SpaO/YscQ/SpaO"/>
</dbReference>
<dbReference type="PANTHER" id="PTHR30034:SF6">
    <property type="entry name" value="YOP PROTEINS TRANSLOCATION PROTEIN Q"/>
    <property type="match status" value="1"/>
</dbReference>
<organism evidence="3 4">
    <name type="scientific">Aeromonas schubertii</name>
    <dbReference type="NCBI Taxonomy" id="652"/>
    <lineage>
        <taxon>Bacteria</taxon>
        <taxon>Pseudomonadati</taxon>
        <taxon>Pseudomonadota</taxon>
        <taxon>Gammaproteobacteria</taxon>
        <taxon>Aeromonadales</taxon>
        <taxon>Aeromonadaceae</taxon>
        <taxon>Aeromonas</taxon>
    </lineage>
</organism>
<reference evidence="3 4" key="2">
    <citation type="journal article" date="2016" name="Genome Announc.">
        <title>Complete Genome Sequence of the Highly Virulent Aeromonas schubertii Strain WL1483, Isolated from Diseased Snakehead Fish (Channa argus) in China.</title>
        <authorList>
            <person name="Liu L."/>
            <person name="Li N."/>
            <person name="Zhang D."/>
            <person name="Fu X."/>
            <person name="Shi C."/>
            <person name="Lin Q."/>
            <person name="Hao G."/>
        </authorList>
    </citation>
    <scope>NUCLEOTIDE SEQUENCE [LARGE SCALE GENOMIC DNA]</scope>
    <source>
        <strain evidence="3 4">WL1483</strain>
    </source>
</reference>
<dbReference type="EMBL" id="CP013067">
    <property type="protein sequence ID" value="ALP41478.1"/>
    <property type="molecule type" value="Genomic_DNA"/>
</dbReference>
<dbReference type="InterPro" id="IPR001172">
    <property type="entry name" value="FliN_T3SS_HrcQb"/>
</dbReference>
<keyword evidence="3" id="KW-0282">Flagellum</keyword>
<dbReference type="InterPro" id="IPR036429">
    <property type="entry name" value="SpoA-like_sf"/>
</dbReference>
<dbReference type="GO" id="GO:0009425">
    <property type="term" value="C:bacterial-type flagellum basal body"/>
    <property type="evidence" value="ECO:0007669"/>
    <property type="project" value="InterPro"/>
</dbReference>
<dbReference type="GO" id="GO:0003774">
    <property type="term" value="F:cytoskeletal motor activity"/>
    <property type="evidence" value="ECO:0007669"/>
    <property type="project" value="InterPro"/>
</dbReference>
<accession>A0A0S2SIE5</accession>
<dbReference type="PATRIC" id="fig|652.5.peg.1906"/>
<evidence type="ECO:0000313" key="3">
    <source>
        <dbReference type="EMBL" id="ALP41478.1"/>
    </source>
</evidence>
<keyword evidence="3" id="KW-0969">Cilium</keyword>
<dbReference type="PANTHER" id="PTHR30034">
    <property type="entry name" value="FLAGELLAR MOTOR SWITCH PROTEIN FLIM"/>
    <property type="match status" value="1"/>
</dbReference>
<dbReference type="InterPro" id="IPR001543">
    <property type="entry name" value="FliN-like_C"/>
</dbReference>
<reference evidence="4" key="1">
    <citation type="submission" date="2015-10" db="EMBL/GenBank/DDBJ databases">
        <title>Complete Genome Sequence of Aeromonas schubertii strain WL1483.</title>
        <authorList>
            <person name="Liu L."/>
        </authorList>
    </citation>
    <scope>NUCLEOTIDE SEQUENCE [LARGE SCALE GENOMIC DNA]</scope>
    <source>
        <strain evidence="4">WL1483</strain>
    </source>
</reference>
<evidence type="ECO:0000256" key="1">
    <source>
        <dbReference type="ARBA" id="ARBA00009226"/>
    </source>
</evidence>
<sequence length="304" mass="32744">MHLPKVAPGELALRQRLSHYRQRYTWPGGEIHITVDQPATTLDRAITLQWRGVSLTAYCNGSDLAHWLAPELQGAALFTLPGELALALLERSAAPLPGLTCQGITPATPLAPGARLTVRLQRPDAALTLCLDEGEALLPLLAARGQHERLPLALPLSLCWGDIPLSVAELASLVPGDVLLYPEGMTPQAPLRGCAAGRTFGLFQLNGNQLECLTMDHTDADIGHDTAHDLDTLPLPVSVEVGRQTLEWHTLTSLEPGAVIDLDTPVEGEVRLLVHGRQVASGRLVEIQGRLGVRIERLTEVPTP</sequence>
<dbReference type="GO" id="GO:0071978">
    <property type="term" value="P:bacterial-type flagellum-dependent swarming motility"/>
    <property type="evidence" value="ECO:0007669"/>
    <property type="project" value="TreeGrafter"/>
</dbReference>
<comment type="similarity">
    <text evidence="1">Belongs to the FliN/MopA/SpaO family.</text>
</comment>
<dbReference type="NCBIfam" id="TIGR02551">
    <property type="entry name" value="SpaO_YscQ"/>
    <property type="match status" value="1"/>
</dbReference>
<gene>
    <name evidence="3" type="primary">yscQ</name>
    <name evidence="3" type="ORF">WL1483_2059</name>
</gene>
<evidence type="ECO:0000259" key="2">
    <source>
        <dbReference type="Pfam" id="PF01052"/>
    </source>
</evidence>
<feature type="domain" description="Flagellar motor switch protein FliN-like C-terminal" evidence="2">
    <location>
        <begin position="229"/>
        <end position="298"/>
    </location>
</feature>
<dbReference type="Gene3D" id="2.30.330.10">
    <property type="entry name" value="SpoA-like"/>
    <property type="match status" value="1"/>
</dbReference>
<dbReference type="AlphaFoldDB" id="A0A0S2SIE5"/>
<dbReference type="Proteomes" id="UP000058114">
    <property type="component" value="Chromosome"/>
</dbReference>
<keyword evidence="3" id="KW-0966">Cell projection</keyword>
<dbReference type="Pfam" id="PF01052">
    <property type="entry name" value="FliMN_C"/>
    <property type="match status" value="1"/>
</dbReference>